<evidence type="ECO:0000313" key="5">
    <source>
        <dbReference type="Proteomes" id="UP000001784"/>
    </source>
</evidence>
<dbReference type="InterPro" id="IPR000863">
    <property type="entry name" value="Sulfotransferase_dom"/>
</dbReference>
<sequence length="302" mass="35033">MAGRLDFLVVGAQKCATSWLYYCLREHPELQLPAKKREVEYLGGDLYEARGADWYFGLLGQPSEAKKLGDVSVEYIYDPRAPGAVREHAPNVKFILSMRDPIDRVISAYHWVLRKGVIPDLPLEEGINRAMNADSAEGDPGVKMQYRDIIHRGYYDVQMERYLGHFDLDRFLFVLYEDISEKPMAVLRRIYEFIGVNPDFEPPSLNERPKHNTYLRPLISLERIIPRSRALGKVMDIANKWSHRLGIESRKPDLSGATTDGLRALYRPHVEQTQRILERVSRERRPLTPDLRKAWSRTWGRV</sequence>
<dbReference type="InParanoid" id="A0LGC4"/>
<dbReference type="Gene3D" id="3.40.50.300">
    <property type="entry name" value="P-loop containing nucleotide triphosphate hydrolases"/>
    <property type="match status" value="1"/>
</dbReference>
<dbReference type="SUPFAM" id="SSF52540">
    <property type="entry name" value="P-loop containing nucleoside triphosphate hydrolases"/>
    <property type="match status" value="1"/>
</dbReference>
<gene>
    <name evidence="4" type="ordered locus">Sfum_0778</name>
</gene>
<organism evidence="4 5">
    <name type="scientific">Syntrophobacter fumaroxidans (strain DSM 10017 / MPOB)</name>
    <dbReference type="NCBI Taxonomy" id="335543"/>
    <lineage>
        <taxon>Bacteria</taxon>
        <taxon>Pseudomonadati</taxon>
        <taxon>Thermodesulfobacteriota</taxon>
        <taxon>Syntrophobacteria</taxon>
        <taxon>Syntrophobacterales</taxon>
        <taxon>Syntrophobacteraceae</taxon>
        <taxon>Syntrophobacter</taxon>
    </lineage>
</organism>
<evidence type="ECO:0000313" key="4">
    <source>
        <dbReference type="EMBL" id="ABK16476.1"/>
    </source>
</evidence>
<dbReference type="PANTHER" id="PTHR10605:SF56">
    <property type="entry name" value="BIFUNCTIONAL HEPARAN SULFATE N-DEACETYLASE_N-SULFOTRANSFERASE"/>
    <property type="match status" value="1"/>
</dbReference>
<evidence type="ECO:0000256" key="2">
    <source>
        <dbReference type="ARBA" id="ARBA00023180"/>
    </source>
</evidence>
<dbReference type="HOGENOM" id="CLU_017703_1_1_7"/>
<evidence type="ECO:0000259" key="3">
    <source>
        <dbReference type="Pfam" id="PF00685"/>
    </source>
</evidence>
<dbReference type="InterPro" id="IPR037359">
    <property type="entry name" value="NST/OST"/>
</dbReference>
<keyword evidence="2" id="KW-0325">Glycoprotein</keyword>
<dbReference type="eggNOG" id="COG2226">
    <property type="taxonomic scope" value="Bacteria"/>
</dbReference>
<keyword evidence="5" id="KW-1185">Reference proteome</keyword>
<reference evidence="4 5" key="1">
    <citation type="submission" date="2006-10" db="EMBL/GenBank/DDBJ databases">
        <title>Complete sequence of Syntrophobacter fumaroxidans MPOB.</title>
        <authorList>
            <consortium name="US DOE Joint Genome Institute"/>
            <person name="Copeland A."/>
            <person name="Lucas S."/>
            <person name="Lapidus A."/>
            <person name="Barry K."/>
            <person name="Detter J.C."/>
            <person name="Glavina del Rio T."/>
            <person name="Hammon N."/>
            <person name="Israni S."/>
            <person name="Pitluck S."/>
            <person name="Goltsman E.G."/>
            <person name="Martinez M."/>
            <person name="Schmutz J."/>
            <person name="Larimer F."/>
            <person name="Land M."/>
            <person name="Hauser L."/>
            <person name="Kyrpides N."/>
            <person name="Kim E."/>
            <person name="Boone D.R."/>
            <person name="Brockman F."/>
            <person name="Culley D."/>
            <person name="Ferry J."/>
            <person name="Gunsalus R."/>
            <person name="McInerney M.J."/>
            <person name="Morrison M."/>
            <person name="Plugge C."/>
            <person name="Rohlin L."/>
            <person name="Scholten J."/>
            <person name="Sieber J."/>
            <person name="Stams A.J.M."/>
            <person name="Worm P."/>
            <person name="Henstra A.M."/>
            <person name="Richardson P."/>
        </authorList>
    </citation>
    <scope>NUCLEOTIDE SEQUENCE [LARGE SCALE GENOMIC DNA]</scope>
    <source>
        <strain evidence="5">DSM 10017 / MPOB</strain>
    </source>
</reference>
<dbReference type="PANTHER" id="PTHR10605">
    <property type="entry name" value="HEPARAN SULFATE SULFOTRANSFERASE"/>
    <property type="match status" value="1"/>
</dbReference>
<dbReference type="KEGG" id="sfu:Sfum_0778"/>
<keyword evidence="1 4" id="KW-0808">Transferase</keyword>
<dbReference type="InterPro" id="IPR027417">
    <property type="entry name" value="P-loop_NTPase"/>
</dbReference>
<dbReference type="Pfam" id="PF00685">
    <property type="entry name" value="Sulfotransfer_1"/>
    <property type="match status" value="1"/>
</dbReference>
<dbReference type="RefSeq" id="WP_011697649.1">
    <property type="nucleotide sequence ID" value="NC_008554.1"/>
</dbReference>
<dbReference type="OrthoDB" id="5317005at2"/>
<dbReference type="Proteomes" id="UP000001784">
    <property type="component" value="Chromosome"/>
</dbReference>
<name>A0LGC4_SYNFM</name>
<dbReference type="GO" id="GO:0008146">
    <property type="term" value="F:sulfotransferase activity"/>
    <property type="evidence" value="ECO:0007669"/>
    <property type="project" value="InterPro"/>
</dbReference>
<dbReference type="STRING" id="335543.Sfum_0778"/>
<evidence type="ECO:0000256" key="1">
    <source>
        <dbReference type="ARBA" id="ARBA00022679"/>
    </source>
</evidence>
<dbReference type="AlphaFoldDB" id="A0LGC4"/>
<feature type="domain" description="Sulfotransferase" evidence="3">
    <location>
        <begin position="6"/>
        <end position="198"/>
    </location>
</feature>
<proteinExistence type="predicted"/>
<protein>
    <submittedName>
        <fullName evidence="4">Sulfotransferase</fullName>
    </submittedName>
</protein>
<dbReference type="EMBL" id="CP000478">
    <property type="protein sequence ID" value="ABK16476.1"/>
    <property type="molecule type" value="Genomic_DNA"/>
</dbReference>
<accession>A0LGC4</accession>